<evidence type="ECO:0000313" key="2">
    <source>
        <dbReference type="Proteomes" id="UP000001307"/>
    </source>
</evidence>
<gene>
    <name evidence="1" type="ORF">GSOID_T00002721001</name>
</gene>
<accession>E4X652</accession>
<reference evidence="1" key="1">
    <citation type="journal article" date="2010" name="Science">
        <title>Plasticity of animal genome architecture unmasked by rapid evolution of a pelagic tunicate.</title>
        <authorList>
            <person name="Denoeud F."/>
            <person name="Henriet S."/>
            <person name="Mungpakdee S."/>
            <person name="Aury J.M."/>
            <person name="Da Silva C."/>
            <person name="Brinkmann H."/>
            <person name="Mikhaleva J."/>
            <person name="Olsen L.C."/>
            <person name="Jubin C."/>
            <person name="Canestro C."/>
            <person name="Bouquet J.M."/>
            <person name="Danks G."/>
            <person name="Poulain J."/>
            <person name="Campsteijn C."/>
            <person name="Adamski M."/>
            <person name="Cross I."/>
            <person name="Yadetie F."/>
            <person name="Muffato M."/>
            <person name="Louis A."/>
            <person name="Butcher S."/>
            <person name="Tsagkogeorga G."/>
            <person name="Konrad A."/>
            <person name="Singh S."/>
            <person name="Jensen M.F."/>
            <person name="Cong E.H."/>
            <person name="Eikeseth-Otteraa H."/>
            <person name="Noel B."/>
            <person name="Anthouard V."/>
            <person name="Porcel B.M."/>
            <person name="Kachouri-Lafond R."/>
            <person name="Nishino A."/>
            <person name="Ugolini M."/>
            <person name="Chourrout P."/>
            <person name="Nishida H."/>
            <person name="Aasland R."/>
            <person name="Huzurbazar S."/>
            <person name="Westhof E."/>
            <person name="Delsuc F."/>
            <person name="Lehrach H."/>
            <person name="Reinhardt R."/>
            <person name="Weissenbach J."/>
            <person name="Roy S.W."/>
            <person name="Artiguenave F."/>
            <person name="Postlethwait J.H."/>
            <person name="Manak J.R."/>
            <person name="Thompson E.M."/>
            <person name="Jaillon O."/>
            <person name="Du Pasquier L."/>
            <person name="Boudinot P."/>
            <person name="Liberles D.A."/>
            <person name="Volff J.N."/>
            <person name="Philippe H."/>
            <person name="Lenhard B."/>
            <person name="Roest Crollius H."/>
            <person name="Wincker P."/>
            <person name="Chourrout D."/>
        </authorList>
    </citation>
    <scope>NUCLEOTIDE SEQUENCE [LARGE SCALE GENOMIC DNA]</scope>
</reference>
<dbReference type="EMBL" id="FN653026">
    <property type="protein sequence ID" value="CBY07729.1"/>
    <property type="molecule type" value="Genomic_DNA"/>
</dbReference>
<evidence type="ECO:0008006" key="3">
    <source>
        <dbReference type="Google" id="ProtNLM"/>
    </source>
</evidence>
<dbReference type="InterPro" id="IPR011047">
    <property type="entry name" value="Quinoprotein_ADH-like_sf"/>
</dbReference>
<dbReference type="OrthoDB" id="10304465at2759"/>
<protein>
    <recommendedName>
        <fullName evidence="3">F-box domain-containing protein</fullName>
    </recommendedName>
</protein>
<organism evidence="1">
    <name type="scientific">Oikopleura dioica</name>
    <name type="common">Tunicate</name>
    <dbReference type="NCBI Taxonomy" id="34765"/>
    <lineage>
        <taxon>Eukaryota</taxon>
        <taxon>Metazoa</taxon>
        <taxon>Chordata</taxon>
        <taxon>Tunicata</taxon>
        <taxon>Appendicularia</taxon>
        <taxon>Copelata</taxon>
        <taxon>Oikopleuridae</taxon>
        <taxon>Oikopleura</taxon>
    </lineage>
</organism>
<dbReference type="AlphaFoldDB" id="E4X652"/>
<proteinExistence type="predicted"/>
<keyword evidence="2" id="KW-1185">Reference proteome</keyword>
<name>E4X652_OIKDI</name>
<dbReference type="InParanoid" id="E4X652"/>
<sequence>MNRLWPLEHVLLQICEKLEFEDLSQLEKVHPTFEELSESGRIWHKFLKYKRRTCPFHREYMKRANVKLNRPSELSRRIAEKIRDAEEIAKLNMEKGAFQELLLYKDEELNWLPELESAKIISAFTVTEDCLITASKFLTFWDEKSRKITRRFLFPHYAGKVQQIRKIGNGNIITQHFSLFNCTITFLEFNGVDFRKIFARVVSLVHSVNLQEKFGIIIGQNITRLYWETGTHEFLAPELYGSSPSSIKADFYDNSLLTVFNQRDLTWSPKVILRKLDEKFPLWSQKLSDTQFVYDAKFDENGEQIVIANLSQCKRSDIEIRILNAKNGTCLHMLDIIFPFKVISIGYEFIALGGRDNVLLLNTKNLKDMKIVRNRGFLTNDIGYKSVSSIQIFMNSVTVLHQGDKEIYKYKF</sequence>
<dbReference type="SUPFAM" id="SSF50998">
    <property type="entry name" value="Quinoprotein alcohol dehydrogenase-like"/>
    <property type="match status" value="1"/>
</dbReference>
<evidence type="ECO:0000313" key="1">
    <source>
        <dbReference type="EMBL" id="CBY07729.1"/>
    </source>
</evidence>
<dbReference type="Proteomes" id="UP000001307">
    <property type="component" value="Unassembled WGS sequence"/>
</dbReference>